<comment type="caution">
    <text evidence="1">The sequence shown here is derived from an EMBL/GenBank/DDBJ whole genome shotgun (WGS) entry which is preliminary data.</text>
</comment>
<evidence type="ECO:0008006" key="3">
    <source>
        <dbReference type="Google" id="ProtNLM"/>
    </source>
</evidence>
<evidence type="ECO:0000313" key="2">
    <source>
        <dbReference type="Proteomes" id="UP000441336"/>
    </source>
</evidence>
<dbReference type="EMBL" id="WQKZ01000002">
    <property type="protein sequence ID" value="MVN76619.1"/>
    <property type="molecule type" value="Genomic_DNA"/>
</dbReference>
<dbReference type="RefSeq" id="WP_157564711.1">
    <property type="nucleotide sequence ID" value="NZ_WQKZ01000002.1"/>
</dbReference>
<accession>A0A7K1TDZ2</accession>
<keyword evidence="2" id="KW-1185">Reference proteome</keyword>
<sequence>MRIFDAFFRRGWGLGLAVLVWTLPPRLAQAQAPDSLAATIGRQLAHYGQQVLVEKLYGHLDRPTYTARETMWLKLYAVDGTYHKPLALSKVAYVEILNQAQQPVVQTSIALRDATGQGSLNLPASLPSGRYVVRAYTSWMKNFGPEFYFQIPVTIINTFAASGPAPAPAALAPDVQFFPEGGALVQGLASKVAFRIADKAGHGLAATGTVRDTRGAVVATFRTLKFGLGSFSLPPVEAGAAYVADLRLANGTSLTAKLPAVAAQGYALQLEDASATQLRISVAARVAGATSLALVAHSGQHVATAQVVRLDAQGQAVFVVDKRELLDGVSHFTLFNSRREPVCERLYFQRPRHPLAISAAAAKGQYGPRERVALHLATPQAANLSLAVYQLDSLTAGAAPVDISSFLSLTSDLKGTVENPVYYLRDSSQVGRAATDNLMLTHGWSRFSWRDVLAPRPPALPYPPELNGPLVQGRVRTAAGAPAPGIVAYLATPSRTVRFYSSRSRPDGLVQFELKDLYGPHQLIVQTNWRRDSTYQLELLSPYSTRYAASTPSSFALAPALTAALTQRHIQTQVQRAYFGTHAQYALPPRDTLGFFGTPAEQYRLDDFTRFKVMEEVMREYVMGVRVRLHKDGFHFLVADKQHQVMFHEDPLVLLDGVPVFNVNKLMAFDPLRIRQVAVVTNRYYYGPEVYEGVVSYRTYKSDLAGFPLDPRALLADYEGVQGQREFFAPRYETAQQQQSTLADFRNLLHWQPEIKTSAGRAQELTFYTSDQVGRYLVVVQGLAANGQAGSTSFTLEVKPTL</sequence>
<reference evidence="1 2" key="1">
    <citation type="submission" date="2019-12" db="EMBL/GenBank/DDBJ databases">
        <title>Hymenobacter sp. HMF4947 Genome sequencing and assembly.</title>
        <authorList>
            <person name="Kang H."/>
            <person name="Cha I."/>
            <person name="Kim H."/>
            <person name="Joh K."/>
        </authorList>
    </citation>
    <scope>NUCLEOTIDE SEQUENCE [LARGE SCALE GENOMIC DNA]</scope>
    <source>
        <strain evidence="1 2">HMF4947</strain>
    </source>
</reference>
<name>A0A7K1TDZ2_9BACT</name>
<evidence type="ECO:0000313" key="1">
    <source>
        <dbReference type="EMBL" id="MVN76619.1"/>
    </source>
</evidence>
<dbReference type="Proteomes" id="UP000441336">
    <property type="component" value="Unassembled WGS sequence"/>
</dbReference>
<dbReference type="AlphaFoldDB" id="A0A7K1TDZ2"/>
<gene>
    <name evidence="1" type="ORF">GO988_09815</name>
</gene>
<proteinExistence type="predicted"/>
<protein>
    <recommendedName>
        <fullName evidence="3">Macroglobulin domain-containing protein</fullName>
    </recommendedName>
</protein>
<organism evidence="1 2">
    <name type="scientific">Hymenobacter ginkgonis</name>
    <dbReference type="NCBI Taxonomy" id="2682976"/>
    <lineage>
        <taxon>Bacteria</taxon>
        <taxon>Pseudomonadati</taxon>
        <taxon>Bacteroidota</taxon>
        <taxon>Cytophagia</taxon>
        <taxon>Cytophagales</taxon>
        <taxon>Hymenobacteraceae</taxon>
        <taxon>Hymenobacter</taxon>
    </lineage>
</organism>
<dbReference type="Gene3D" id="2.60.40.1930">
    <property type="match status" value="1"/>
</dbReference>